<evidence type="ECO:0000256" key="1">
    <source>
        <dbReference type="ARBA" id="ARBA00022490"/>
    </source>
</evidence>
<dbReference type="EMBL" id="UIDG01000253">
    <property type="protein sequence ID" value="SUS06778.1"/>
    <property type="molecule type" value="Genomic_DNA"/>
</dbReference>
<dbReference type="GO" id="GO:0044183">
    <property type="term" value="F:protein folding chaperone"/>
    <property type="evidence" value="ECO:0007669"/>
    <property type="project" value="TreeGrafter"/>
</dbReference>
<name>A0A380TF45_9ZZZZ</name>
<dbReference type="GO" id="GO:0051082">
    <property type="term" value="F:unfolded protein binding"/>
    <property type="evidence" value="ECO:0007669"/>
    <property type="project" value="InterPro"/>
</dbReference>
<dbReference type="PIRSF" id="PIRSF005261">
    <property type="entry name" value="Heat_shock_Hsp33"/>
    <property type="match status" value="1"/>
</dbReference>
<proteinExistence type="predicted"/>
<sequence length="301" mass="31938">MDLSPNAADFVQPFQIEGLGLRGRLVRLGPVVRSVVAHHGYPPAVTALMAETLALAAVLASALKYDGVFTLQLRGDGPLSLVVVDITSAGDMRGYARCDEAAIGDALPAGAVSVPRLMGAGTMVFTVDQGPRTERYQGVTALEGASLSECAHAYFRQSEQVQTAIILVAAPEPDTAGDETAAGIRAAALMIQRLAGSDDGDATADENWHRAVVLMSSVRADELLSSMLSPAEVLFRLFHEDGVRLFRQRPLRAGCRCSQTKVERLIATFSPAEITTMADNGRIAVTCEFCKTVYDVTVGTA</sequence>
<dbReference type="InterPro" id="IPR000397">
    <property type="entry name" value="Heat_shock_Hsp33"/>
</dbReference>
<dbReference type="Gene3D" id="3.55.30.10">
    <property type="entry name" value="Hsp33 domain"/>
    <property type="match status" value="1"/>
</dbReference>
<dbReference type="GO" id="GO:0042026">
    <property type="term" value="P:protein refolding"/>
    <property type="evidence" value="ECO:0007669"/>
    <property type="project" value="TreeGrafter"/>
</dbReference>
<keyword evidence="4" id="KW-0143">Chaperone</keyword>
<dbReference type="InterPro" id="IPR023212">
    <property type="entry name" value="Hsp33_helix_hairpin_bin_dom_sf"/>
</dbReference>
<dbReference type="SUPFAM" id="SSF64397">
    <property type="entry name" value="Hsp33 domain"/>
    <property type="match status" value="1"/>
</dbReference>
<keyword evidence="1" id="KW-0963">Cytoplasm</keyword>
<dbReference type="Pfam" id="PF01430">
    <property type="entry name" value="HSP33"/>
    <property type="match status" value="1"/>
</dbReference>
<dbReference type="Gene3D" id="1.10.287.480">
    <property type="entry name" value="helix hairpin bin"/>
    <property type="match status" value="1"/>
</dbReference>
<dbReference type="SUPFAM" id="SSF118352">
    <property type="entry name" value="HSP33 redox switch-like"/>
    <property type="match status" value="1"/>
</dbReference>
<keyword evidence="3" id="KW-1015">Disulfide bond</keyword>
<evidence type="ECO:0000256" key="4">
    <source>
        <dbReference type="ARBA" id="ARBA00023186"/>
    </source>
</evidence>
<protein>
    <submittedName>
        <fullName evidence="6">33 kDa chaperonin</fullName>
    </submittedName>
</protein>
<dbReference type="PANTHER" id="PTHR30111">
    <property type="entry name" value="33 KDA CHAPERONIN"/>
    <property type="match status" value="1"/>
</dbReference>
<organism evidence="6">
    <name type="scientific">metagenome</name>
    <dbReference type="NCBI Taxonomy" id="256318"/>
    <lineage>
        <taxon>unclassified sequences</taxon>
        <taxon>metagenomes</taxon>
    </lineage>
</organism>
<dbReference type="GO" id="GO:0005737">
    <property type="term" value="C:cytoplasm"/>
    <property type="evidence" value="ECO:0007669"/>
    <property type="project" value="InterPro"/>
</dbReference>
<dbReference type="PANTHER" id="PTHR30111:SF1">
    <property type="entry name" value="33 KDA CHAPERONIN"/>
    <property type="match status" value="1"/>
</dbReference>
<dbReference type="InterPro" id="IPR016154">
    <property type="entry name" value="Heat_shock_Hsp33_C"/>
</dbReference>
<dbReference type="InterPro" id="IPR016153">
    <property type="entry name" value="Heat_shock_Hsp33_N"/>
</dbReference>
<keyword evidence="2" id="KW-0862">Zinc</keyword>
<evidence type="ECO:0000313" key="6">
    <source>
        <dbReference type="EMBL" id="SUS06778.1"/>
    </source>
</evidence>
<dbReference type="AlphaFoldDB" id="A0A380TF45"/>
<accession>A0A380TF45</accession>
<gene>
    <name evidence="6" type="primary">hslO</name>
    <name evidence="6" type="ORF">DF3PB_3260005</name>
</gene>
<dbReference type="Gene3D" id="3.90.1280.10">
    <property type="entry name" value="HSP33 redox switch-like"/>
    <property type="match status" value="1"/>
</dbReference>
<evidence type="ECO:0000256" key="2">
    <source>
        <dbReference type="ARBA" id="ARBA00022833"/>
    </source>
</evidence>
<reference evidence="6" key="1">
    <citation type="submission" date="2018-07" db="EMBL/GenBank/DDBJ databases">
        <authorList>
            <person name="Quirk P.G."/>
            <person name="Krulwich T.A."/>
        </authorList>
    </citation>
    <scope>NUCLEOTIDE SEQUENCE</scope>
</reference>
<evidence type="ECO:0000256" key="5">
    <source>
        <dbReference type="ARBA" id="ARBA00023284"/>
    </source>
</evidence>
<dbReference type="CDD" id="cd00498">
    <property type="entry name" value="Hsp33"/>
    <property type="match status" value="1"/>
</dbReference>
<keyword evidence="5" id="KW-0676">Redox-active center</keyword>
<evidence type="ECO:0000256" key="3">
    <source>
        <dbReference type="ARBA" id="ARBA00023157"/>
    </source>
</evidence>